<keyword evidence="4 11" id="KW-0547">Nucleotide-binding</keyword>
<feature type="binding site" evidence="11">
    <location>
        <position position="243"/>
    </location>
    <ligand>
        <name>sn-glycerol 3-phosphate</name>
        <dbReference type="ChEBI" id="CHEBI:57597"/>
    </ligand>
</feature>
<feature type="binding site" evidence="11">
    <location>
        <position position="12"/>
    </location>
    <ligand>
        <name>ADP</name>
        <dbReference type="ChEBI" id="CHEBI:456216"/>
    </ligand>
</feature>
<feature type="binding site" evidence="11">
    <location>
        <position position="134"/>
    </location>
    <ligand>
        <name>glycerol</name>
        <dbReference type="ChEBI" id="CHEBI:17754"/>
    </ligand>
</feature>
<dbReference type="HAMAP" id="MF_00186">
    <property type="entry name" value="Glycerol_kin"/>
    <property type="match status" value="1"/>
</dbReference>
<evidence type="ECO:0000256" key="10">
    <source>
        <dbReference type="ARBA" id="ARBA00063665"/>
    </source>
</evidence>
<evidence type="ECO:0000313" key="16">
    <source>
        <dbReference type="Proteomes" id="UP000823842"/>
    </source>
</evidence>
<dbReference type="FunFam" id="3.30.420.40:FF:000008">
    <property type="entry name" value="Glycerol kinase"/>
    <property type="match status" value="1"/>
</dbReference>
<keyword evidence="6 11" id="KW-0319">Glycerol metabolism</keyword>
<evidence type="ECO:0000256" key="5">
    <source>
        <dbReference type="ARBA" id="ARBA00022777"/>
    </source>
</evidence>
<feature type="binding site" evidence="11">
    <location>
        <position position="308"/>
    </location>
    <ligand>
        <name>ATP</name>
        <dbReference type="ChEBI" id="CHEBI:30616"/>
    </ligand>
</feature>
<evidence type="ECO:0000256" key="12">
    <source>
        <dbReference type="RuleBase" id="RU003733"/>
    </source>
</evidence>
<dbReference type="GO" id="GO:0004370">
    <property type="term" value="F:glycerol kinase activity"/>
    <property type="evidence" value="ECO:0007669"/>
    <property type="project" value="UniProtKB-UniRule"/>
</dbReference>
<evidence type="ECO:0000256" key="9">
    <source>
        <dbReference type="ARBA" id="ARBA00054633"/>
    </source>
</evidence>
<dbReference type="PANTHER" id="PTHR10196:SF69">
    <property type="entry name" value="GLYCEROL KINASE"/>
    <property type="match status" value="1"/>
</dbReference>
<dbReference type="PIRSF" id="PIRSF000538">
    <property type="entry name" value="GlpK"/>
    <property type="match status" value="1"/>
</dbReference>
<comment type="caution">
    <text evidence="15">The sequence shown here is derived from an EMBL/GenBank/DDBJ whole genome shotgun (WGS) entry which is preliminary data.</text>
</comment>
<keyword evidence="3 11" id="KW-0808">Transferase</keyword>
<organism evidence="15 16">
    <name type="scientific">Candidatus Blautia faecavium</name>
    <dbReference type="NCBI Taxonomy" id="2838487"/>
    <lineage>
        <taxon>Bacteria</taxon>
        <taxon>Bacillati</taxon>
        <taxon>Bacillota</taxon>
        <taxon>Clostridia</taxon>
        <taxon>Lachnospirales</taxon>
        <taxon>Lachnospiraceae</taxon>
        <taxon>Blautia</taxon>
    </lineage>
</organism>
<dbReference type="AlphaFoldDB" id="A0A9D2RW02"/>
<feature type="binding site" evidence="11">
    <location>
        <position position="12"/>
    </location>
    <ligand>
        <name>ATP</name>
        <dbReference type="ChEBI" id="CHEBI:30616"/>
    </ligand>
</feature>
<dbReference type="InterPro" id="IPR018483">
    <property type="entry name" value="Carb_kinase_FGGY_CS"/>
</dbReference>
<feature type="binding site" evidence="11">
    <location>
        <position position="14"/>
    </location>
    <ligand>
        <name>ATP</name>
        <dbReference type="ChEBI" id="CHEBI:30616"/>
    </ligand>
</feature>
<feature type="binding site" evidence="11">
    <location>
        <position position="308"/>
    </location>
    <ligand>
        <name>ADP</name>
        <dbReference type="ChEBI" id="CHEBI:456216"/>
    </ligand>
</feature>
<evidence type="ECO:0000256" key="1">
    <source>
        <dbReference type="ARBA" id="ARBA00005190"/>
    </source>
</evidence>
<dbReference type="InterPro" id="IPR043129">
    <property type="entry name" value="ATPase_NBD"/>
</dbReference>
<dbReference type="Gene3D" id="3.30.420.40">
    <property type="match status" value="2"/>
</dbReference>
<feature type="binding site" evidence="11">
    <location>
        <position position="265"/>
    </location>
    <ligand>
        <name>ATP</name>
        <dbReference type="ChEBI" id="CHEBI:30616"/>
    </ligand>
</feature>
<dbReference type="SUPFAM" id="SSF53067">
    <property type="entry name" value="Actin-like ATPase domain"/>
    <property type="match status" value="2"/>
</dbReference>
<comment type="function">
    <text evidence="9 11">Key enzyme in the regulation of glycerol uptake and metabolism. Catalyzes the phosphorylation of glycerol to yield sn-glycerol 3-phosphate.</text>
</comment>
<keyword evidence="7 11" id="KW-0067">ATP-binding</keyword>
<feature type="binding site" evidence="11">
    <location>
        <position position="244"/>
    </location>
    <ligand>
        <name>glycerol</name>
        <dbReference type="ChEBI" id="CHEBI:17754"/>
    </ligand>
</feature>
<feature type="binding site" evidence="11">
    <location>
        <position position="243"/>
    </location>
    <ligand>
        <name>glycerol</name>
        <dbReference type="ChEBI" id="CHEBI:17754"/>
    </ligand>
</feature>
<dbReference type="PANTHER" id="PTHR10196">
    <property type="entry name" value="SUGAR KINASE"/>
    <property type="match status" value="1"/>
</dbReference>
<evidence type="ECO:0000313" key="15">
    <source>
        <dbReference type="EMBL" id="HJB28813.1"/>
    </source>
</evidence>
<proteinExistence type="inferred from homology"/>
<dbReference type="InterPro" id="IPR018485">
    <property type="entry name" value="FGGY_C"/>
</dbReference>
<comment type="pathway">
    <text evidence="1 11">Polyol metabolism; glycerol degradation via glycerol kinase pathway; sn-glycerol 3-phosphate from glycerol: step 1/1.</text>
</comment>
<feature type="domain" description="Carbohydrate kinase FGGY C-terminal" evidence="14">
    <location>
        <begin position="260"/>
        <end position="448"/>
    </location>
</feature>
<feature type="domain" description="Carbohydrate kinase FGGY N-terminal" evidence="13">
    <location>
        <begin position="4"/>
        <end position="250"/>
    </location>
</feature>
<evidence type="ECO:0000256" key="3">
    <source>
        <dbReference type="ARBA" id="ARBA00022679"/>
    </source>
</evidence>
<dbReference type="CDD" id="cd07786">
    <property type="entry name" value="FGGY_EcGK_like"/>
    <property type="match status" value="1"/>
</dbReference>
<comment type="subunit">
    <text evidence="10 11">Homotetramer and homodimer (in equilibrium).</text>
</comment>
<feature type="binding site" evidence="11">
    <location>
        <position position="265"/>
    </location>
    <ligand>
        <name>ADP</name>
        <dbReference type="ChEBI" id="CHEBI:456216"/>
    </ligand>
</feature>
<evidence type="ECO:0000256" key="4">
    <source>
        <dbReference type="ARBA" id="ARBA00022741"/>
    </source>
</evidence>
<evidence type="ECO:0000256" key="7">
    <source>
        <dbReference type="ARBA" id="ARBA00022840"/>
    </source>
</evidence>
<dbReference type="Pfam" id="PF00370">
    <property type="entry name" value="FGGY_N"/>
    <property type="match status" value="1"/>
</dbReference>
<feature type="binding site" evidence="11">
    <location>
        <position position="13"/>
    </location>
    <ligand>
        <name>ATP</name>
        <dbReference type="ChEBI" id="CHEBI:30616"/>
    </ligand>
</feature>
<feature type="binding site" evidence="11">
    <location>
        <position position="413"/>
    </location>
    <ligand>
        <name>ADP</name>
        <dbReference type="ChEBI" id="CHEBI:456216"/>
    </ligand>
</feature>
<gene>
    <name evidence="11 15" type="primary">glpK</name>
    <name evidence="15" type="ORF">IAA06_08470</name>
</gene>
<evidence type="ECO:0000259" key="13">
    <source>
        <dbReference type="Pfam" id="PF00370"/>
    </source>
</evidence>
<feature type="binding site" evidence="11">
    <location>
        <position position="134"/>
    </location>
    <ligand>
        <name>sn-glycerol 3-phosphate</name>
        <dbReference type="ChEBI" id="CHEBI:57597"/>
    </ligand>
</feature>
<feature type="binding site" evidence="11">
    <location>
        <position position="409"/>
    </location>
    <ligand>
        <name>ADP</name>
        <dbReference type="ChEBI" id="CHEBI:456216"/>
    </ligand>
</feature>
<name>A0A9D2RW02_9FIRM</name>
<dbReference type="NCBIfam" id="NF000756">
    <property type="entry name" value="PRK00047.1"/>
    <property type="match status" value="1"/>
</dbReference>
<reference evidence="15" key="2">
    <citation type="submission" date="2021-04" db="EMBL/GenBank/DDBJ databases">
        <authorList>
            <person name="Gilroy R."/>
        </authorList>
    </citation>
    <scope>NUCLEOTIDE SEQUENCE</scope>
    <source>
        <strain evidence="15">ChiSjej1B19-5720</strain>
    </source>
</reference>
<comment type="activity regulation">
    <text evidence="11">Activated by phosphorylation and inhibited by fructose 1,6-bisphosphate (FBP).</text>
</comment>
<feature type="binding site" evidence="11">
    <location>
        <position position="83"/>
    </location>
    <ligand>
        <name>sn-glycerol 3-phosphate</name>
        <dbReference type="ChEBI" id="CHEBI:57597"/>
    </ligand>
</feature>
<accession>A0A9D2RW02</accession>
<dbReference type="GO" id="GO:0005524">
    <property type="term" value="F:ATP binding"/>
    <property type="evidence" value="ECO:0007669"/>
    <property type="project" value="UniProtKB-UniRule"/>
</dbReference>
<feature type="binding site" evidence="11">
    <location>
        <position position="312"/>
    </location>
    <ligand>
        <name>ATP</name>
        <dbReference type="ChEBI" id="CHEBI:30616"/>
    </ligand>
</feature>
<dbReference type="NCBIfam" id="TIGR01311">
    <property type="entry name" value="glycerol_kin"/>
    <property type="match status" value="1"/>
</dbReference>
<dbReference type="InterPro" id="IPR005999">
    <property type="entry name" value="Glycerol_kin"/>
</dbReference>
<reference evidence="15" key="1">
    <citation type="journal article" date="2021" name="PeerJ">
        <title>Extensive microbial diversity within the chicken gut microbiome revealed by metagenomics and culture.</title>
        <authorList>
            <person name="Gilroy R."/>
            <person name="Ravi A."/>
            <person name="Getino M."/>
            <person name="Pursley I."/>
            <person name="Horton D.L."/>
            <person name="Alikhan N.F."/>
            <person name="Baker D."/>
            <person name="Gharbi K."/>
            <person name="Hall N."/>
            <person name="Watson M."/>
            <person name="Adriaenssens E.M."/>
            <person name="Foster-Nyarko E."/>
            <person name="Jarju S."/>
            <person name="Secka A."/>
            <person name="Antonio M."/>
            <person name="Oren A."/>
            <person name="Chaudhuri R.R."/>
            <person name="La Ragione R."/>
            <person name="Hildebrand F."/>
            <person name="Pallen M.J."/>
        </authorList>
    </citation>
    <scope>NUCLEOTIDE SEQUENCE</scope>
    <source>
        <strain evidence="15">ChiSjej1B19-5720</strain>
    </source>
</reference>
<dbReference type="EC" id="2.7.1.30" evidence="11"/>
<feature type="binding site" evidence="11">
    <location>
        <position position="16"/>
    </location>
    <ligand>
        <name>ADP</name>
        <dbReference type="ChEBI" id="CHEBI:456216"/>
    </ligand>
</feature>
<dbReference type="Pfam" id="PF02782">
    <property type="entry name" value="FGGY_C"/>
    <property type="match status" value="1"/>
</dbReference>
<dbReference type="PROSITE" id="PS00445">
    <property type="entry name" value="FGGY_KINASES_2"/>
    <property type="match status" value="1"/>
</dbReference>
<feature type="binding site" evidence="11">
    <location>
        <position position="82"/>
    </location>
    <ligand>
        <name>sn-glycerol 3-phosphate</name>
        <dbReference type="ChEBI" id="CHEBI:57597"/>
    </ligand>
</feature>
<evidence type="ECO:0000256" key="8">
    <source>
        <dbReference type="ARBA" id="ARBA00052101"/>
    </source>
</evidence>
<sequence>MGNYVMALDQGTTSSRCILFDKKGNMRSVAQKEYTQYYPKAGWVEHDPHEIWSSQMSVMKEAMGKIGADVADIDSIGITNQRETTIVWDKVTGNPVYPAIVWQCRRTAGMVEELEKEGFGQVIREKTGLIPDAYFSGTKLRWILDYVHGAREAAKEGRLLFGTVDTWLIWKLTRGEVHVTDYTNASRTMLFDIHKKQWDEEILKRLDIPACMLPEVKPSSCIYGYTNEAVMGGRIPIAGAAGDQQAALLGQCCFTPGDVKNTYGTGGFLLMHTGEDAVKSENGLLTTMAVNGDGTPGYALEGSVFVAGAAIQWLRDELKIVESAPESEKYCRSVPDSNGVYVVPAFTGLGAPYWNQYAKGTILGLTRGADRAHLIRATVESLAYQVHDVIRAMEMDAGRKLSVLRVDGGASANDFLMQFQADILDARVVRPKCIETTALGAACLAGLATGFWKDAEEIRENWQQDKVFVPEISKEKRDALLKGWRRAVRCTLEWTREEE</sequence>
<dbReference type="InterPro" id="IPR018484">
    <property type="entry name" value="FGGY_N"/>
</dbReference>
<evidence type="ECO:0000256" key="6">
    <source>
        <dbReference type="ARBA" id="ARBA00022798"/>
    </source>
</evidence>
<evidence type="ECO:0000256" key="2">
    <source>
        <dbReference type="ARBA" id="ARBA00009156"/>
    </source>
</evidence>
<dbReference type="EMBL" id="DWYZ01000158">
    <property type="protein sequence ID" value="HJB28813.1"/>
    <property type="molecule type" value="Genomic_DNA"/>
</dbReference>
<comment type="similarity">
    <text evidence="2 11 12">Belongs to the FGGY kinase family.</text>
</comment>
<feature type="binding site" evidence="11">
    <location>
        <position position="82"/>
    </location>
    <ligand>
        <name>glycerol</name>
        <dbReference type="ChEBI" id="CHEBI:17754"/>
    </ligand>
</feature>
<dbReference type="GO" id="GO:0005829">
    <property type="term" value="C:cytosol"/>
    <property type="evidence" value="ECO:0007669"/>
    <property type="project" value="TreeGrafter"/>
</dbReference>
<keyword evidence="5 11" id="KW-0418">Kinase</keyword>
<feature type="binding site" evidence="11">
    <location>
        <position position="409"/>
    </location>
    <ligand>
        <name>ATP</name>
        <dbReference type="ChEBI" id="CHEBI:30616"/>
    </ligand>
</feature>
<dbReference type="GO" id="GO:0006072">
    <property type="term" value="P:glycerol-3-phosphate metabolic process"/>
    <property type="evidence" value="ECO:0007669"/>
    <property type="project" value="InterPro"/>
</dbReference>
<comment type="catalytic activity">
    <reaction evidence="8 11">
        <text>glycerol + ATP = sn-glycerol 3-phosphate + ADP + H(+)</text>
        <dbReference type="Rhea" id="RHEA:21644"/>
        <dbReference type="ChEBI" id="CHEBI:15378"/>
        <dbReference type="ChEBI" id="CHEBI:17754"/>
        <dbReference type="ChEBI" id="CHEBI:30616"/>
        <dbReference type="ChEBI" id="CHEBI:57597"/>
        <dbReference type="ChEBI" id="CHEBI:456216"/>
        <dbReference type="EC" id="2.7.1.30"/>
    </reaction>
</comment>
<dbReference type="Proteomes" id="UP000823842">
    <property type="component" value="Unassembled WGS sequence"/>
</dbReference>
<dbReference type="InterPro" id="IPR000577">
    <property type="entry name" value="Carb_kinase_FGGY"/>
</dbReference>
<feature type="binding site" evidence="11">
    <location>
        <position position="83"/>
    </location>
    <ligand>
        <name>glycerol</name>
        <dbReference type="ChEBI" id="CHEBI:17754"/>
    </ligand>
</feature>
<dbReference type="FunFam" id="3.30.420.40:FF:000007">
    <property type="entry name" value="Glycerol kinase"/>
    <property type="match status" value="1"/>
</dbReference>
<feature type="binding site" evidence="11">
    <location>
        <position position="12"/>
    </location>
    <ligand>
        <name>sn-glycerol 3-phosphate</name>
        <dbReference type="ChEBI" id="CHEBI:57597"/>
    </ligand>
</feature>
<dbReference type="GO" id="GO:0019563">
    <property type="term" value="P:glycerol catabolic process"/>
    <property type="evidence" value="ECO:0007669"/>
    <property type="project" value="UniProtKB-UniRule"/>
</dbReference>
<evidence type="ECO:0000259" key="14">
    <source>
        <dbReference type="Pfam" id="PF02782"/>
    </source>
</evidence>
<protein>
    <recommendedName>
        <fullName evidence="11">Glycerol kinase</fullName>
        <ecNumber evidence="11">2.7.1.30</ecNumber>
    </recommendedName>
    <alternativeName>
        <fullName evidence="11">ATP:glycerol 3-phosphotransferase</fullName>
    </alternativeName>
    <alternativeName>
        <fullName evidence="11">Glycerokinase</fullName>
        <shortName evidence="11">GK</shortName>
    </alternativeName>
</protein>
<evidence type="ECO:0000256" key="11">
    <source>
        <dbReference type="HAMAP-Rule" id="MF_00186"/>
    </source>
</evidence>